<evidence type="ECO:0000313" key="3">
    <source>
        <dbReference type="Proteomes" id="UP000231644"/>
    </source>
</evidence>
<evidence type="ECO:0000313" key="2">
    <source>
        <dbReference type="EMBL" id="SFC65500.1"/>
    </source>
</evidence>
<dbReference type="AlphaFoldDB" id="A0A1I1L7I7"/>
<name>A0A1I1L7I7_9RHOB</name>
<keyword evidence="1" id="KW-0812">Transmembrane</keyword>
<protein>
    <submittedName>
        <fullName evidence="2">Uncharacterized protein</fullName>
    </submittedName>
</protein>
<feature type="transmembrane region" description="Helical" evidence="1">
    <location>
        <begin position="79"/>
        <end position="104"/>
    </location>
</feature>
<accession>A0A1I1L7I7</accession>
<organism evidence="2 3">
    <name type="scientific">Pseudooceanicola nitratireducens</name>
    <dbReference type="NCBI Taxonomy" id="517719"/>
    <lineage>
        <taxon>Bacteria</taxon>
        <taxon>Pseudomonadati</taxon>
        <taxon>Pseudomonadota</taxon>
        <taxon>Alphaproteobacteria</taxon>
        <taxon>Rhodobacterales</taxon>
        <taxon>Paracoccaceae</taxon>
        <taxon>Pseudooceanicola</taxon>
    </lineage>
</organism>
<evidence type="ECO:0000256" key="1">
    <source>
        <dbReference type="SAM" id="Phobius"/>
    </source>
</evidence>
<feature type="transmembrane region" description="Helical" evidence="1">
    <location>
        <begin position="42"/>
        <end position="59"/>
    </location>
</feature>
<dbReference type="EMBL" id="FOLX01000001">
    <property type="protein sequence ID" value="SFC65500.1"/>
    <property type="molecule type" value="Genomic_DNA"/>
</dbReference>
<dbReference type="STRING" id="517719.SAMN05421762_1679"/>
<keyword evidence="1" id="KW-1133">Transmembrane helix</keyword>
<dbReference type="Proteomes" id="UP000231644">
    <property type="component" value="Unassembled WGS sequence"/>
</dbReference>
<reference evidence="2 3" key="1">
    <citation type="submission" date="2016-10" db="EMBL/GenBank/DDBJ databases">
        <authorList>
            <person name="de Groot N.N."/>
        </authorList>
    </citation>
    <scope>NUCLEOTIDE SEQUENCE [LARGE SCALE GENOMIC DNA]</scope>
    <source>
        <strain evidence="2 3">DSM 29619</strain>
    </source>
</reference>
<dbReference type="RefSeq" id="WP_093451637.1">
    <property type="nucleotide sequence ID" value="NZ_FNZG01000003.1"/>
</dbReference>
<sequence>MAVISERLRRLFRPDPDDIIPGHPLFYWSTVKKVASNDLTKIIGIVPVVGYLILFNDSILDSVQFNTITGTTGDEASPFLIGGLTKLRMTFFGSLCVTISFLIYQTRRPKALDNASDDFSFAERVRESYSVVEMKALERDVMDANWQKRLGLFWFPSQGARKRESRVQGFREDLRPKFLTEFRDYIDQASREWWIGQMNSRPFSRYAAMVFGCLGYLLLAIPTIDIAQAVIADILSEMLSVMRS</sequence>
<keyword evidence="1" id="KW-0472">Membrane</keyword>
<keyword evidence="3" id="KW-1185">Reference proteome</keyword>
<proteinExistence type="predicted"/>
<dbReference type="OrthoDB" id="8255275at2"/>
<feature type="transmembrane region" description="Helical" evidence="1">
    <location>
        <begin position="206"/>
        <end position="231"/>
    </location>
</feature>
<gene>
    <name evidence="2" type="ORF">SAMN05421762_1679</name>
</gene>